<evidence type="ECO:0000313" key="4">
    <source>
        <dbReference type="Proteomes" id="UP001501455"/>
    </source>
</evidence>
<protein>
    <recommendedName>
        <fullName evidence="2">DUF4935 domain-containing protein</fullName>
    </recommendedName>
</protein>
<feature type="domain" description="DUF4935" evidence="2">
    <location>
        <begin position="2"/>
        <end position="165"/>
    </location>
</feature>
<dbReference type="Pfam" id="PF16289">
    <property type="entry name" value="PIN_12"/>
    <property type="match status" value="1"/>
</dbReference>
<dbReference type="RefSeq" id="WP_345579776.1">
    <property type="nucleotide sequence ID" value="NZ_BAAAXF010000042.1"/>
</dbReference>
<accession>A0ABP6TWD4</accession>
<keyword evidence="4" id="KW-1185">Reference proteome</keyword>
<comment type="caution">
    <text evidence="3">The sequence shown here is derived from an EMBL/GenBank/DDBJ whole genome shotgun (WGS) entry which is preliminary data.</text>
</comment>
<feature type="region of interest" description="Disordered" evidence="1">
    <location>
        <begin position="350"/>
        <end position="369"/>
    </location>
</feature>
<evidence type="ECO:0000259" key="2">
    <source>
        <dbReference type="Pfam" id="PF16289"/>
    </source>
</evidence>
<gene>
    <name evidence="3" type="ORF">GCM10019016_062590</name>
</gene>
<dbReference type="Proteomes" id="UP001501455">
    <property type="component" value="Unassembled WGS sequence"/>
</dbReference>
<proteinExistence type="predicted"/>
<dbReference type="InterPro" id="IPR032557">
    <property type="entry name" value="DUF4935"/>
</dbReference>
<dbReference type="EMBL" id="BAAAXF010000042">
    <property type="protein sequence ID" value="GAA3499155.1"/>
    <property type="molecule type" value="Genomic_DNA"/>
</dbReference>
<name>A0ABP6TWD4_9ACTN</name>
<evidence type="ECO:0000256" key="1">
    <source>
        <dbReference type="SAM" id="MobiDB-lite"/>
    </source>
</evidence>
<sequence>MIVLDTSVLRACGLDSSSADLLRTIRTVGVERVSAPWMVMEELVAQKAVKYRQKYDAAVAAVRAYESLTPWDRSIPMGACDLTRLRSYWRTRYSTLVEELPTSEHALREAVFREANALAPCKATEGSHALKTGGRDAAVWLSAIEYARKHPDETVYFVCANTRDFGDGSSYASPMDRDVRCLGTRFVHLTNVDELISRFTQPVEANEAGAAEILNTTAAQNAVRKVAKARLGGMQSPFECTSSAASSDGRPRVVAASSWHEVDATFAELLDVQAYRIGEHEWCTATVRWTLTGSIFWDAYYPPAASAWTTSVLFSPGPGDSRLAVLRWAPPRALTDEELARLGVAGTMRIPTRGRPMPAETMTHLGDGL</sequence>
<organism evidence="3 4">
    <name type="scientific">Streptomyces prasinosporus</name>
    <dbReference type="NCBI Taxonomy" id="68256"/>
    <lineage>
        <taxon>Bacteria</taxon>
        <taxon>Bacillati</taxon>
        <taxon>Actinomycetota</taxon>
        <taxon>Actinomycetes</taxon>
        <taxon>Kitasatosporales</taxon>
        <taxon>Streptomycetaceae</taxon>
        <taxon>Streptomyces</taxon>
        <taxon>Streptomyces albogriseolus group</taxon>
    </lineage>
</organism>
<evidence type="ECO:0000313" key="3">
    <source>
        <dbReference type="EMBL" id="GAA3499155.1"/>
    </source>
</evidence>
<reference evidence="4" key="1">
    <citation type="journal article" date="2019" name="Int. J. Syst. Evol. Microbiol.">
        <title>The Global Catalogue of Microorganisms (GCM) 10K type strain sequencing project: providing services to taxonomists for standard genome sequencing and annotation.</title>
        <authorList>
            <consortium name="The Broad Institute Genomics Platform"/>
            <consortium name="The Broad Institute Genome Sequencing Center for Infectious Disease"/>
            <person name="Wu L."/>
            <person name="Ma J."/>
        </authorList>
    </citation>
    <scope>NUCLEOTIDE SEQUENCE [LARGE SCALE GENOMIC DNA]</scope>
    <source>
        <strain evidence="4">JCM 4816</strain>
    </source>
</reference>